<gene>
    <name evidence="2" type="ORF">M9458_043931</name>
</gene>
<feature type="non-terminal residue" evidence="2">
    <location>
        <position position="82"/>
    </location>
</feature>
<reference evidence="2 3" key="1">
    <citation type="submission" date="2024-05" db="EMBL/GenBank/DDBJ databases">
        <title>Genome sequencing and assembly of Indian major carp, Cirrhinus mrigala (Hamilton, 1822).</title>
        <authorList>
            <person name="Mohindra V."/>
            <person name="Chowdhury L.M."/>
            <person name="Lal K."/>
            <person name="Jena J.K."/>
        </authorList>
    </citation>
    <scope>NUCLEOTIDE SEQUENCE [LARGE SCALE GENOMIC DNA]</scope>
    <source>
        <strain evidence="2">CM1030</strain>
        <tissue evidence="2">Blood</tissue>
    </source>
</reference>
<keyword evidence="3" id="KW-1185">Reference proteome</keyword>
<feature type="non-terminal residue" evidence="2">
    <location>
        <position position="1"/>
    </location>
</feature>
<evidence type="ECO:0000313" key="3">
    <source>
        <dbReference type="Proteomes" id="UP001529510"/>
    </source>
</evidence>
<feature type="compositionally biased region" description="Basic and acidic residues" evidence="1">
    <location>
        <begin position="44"/>
        <end position="53"/>
    </location>
</feature>
<dbReference type="EMBL" id="JAMKFB020000022">
    <property type="protein sequence ID" value="KAL0160206.1"/>
    <property type="molecule type" value="Genomic_DNA"/>
</dbReference>
<proteinExistence type="predicted"/>
<evidence type="ECO:0000313" key="2">
    <source>
        <dbReference type="EMBL" id="KAL0160206.1"/>
    </source>
</evidence>
<sequence length="82" mass="9503">IDVSYNVPDPVAKPAFQLKVDLKEPRQEHHIQLSSRHMSSRSRSRADNRSELSRKRRAPVDDEDPAAHQDHLDYRVTLEVCT</sequence>
<dbReference type="AlphaFoldDB" id="A0ABD0NH07"/>
<accession>A0ABD0NH07</accession>
<feature type="region of interest" description="Disordered" evidence="1">
    <location>
        <begin position="19"/>
        <end position="72"/>
    </location>
</feature>
<comment type="caution">
    <text evidence="2">The sequence shown here is derived from an EMBL/GenBank/DDBJ whole genome shotgun (WGS) entry which is preliminary data.</text>
</comment>
<organism evidence="2 3">
    <name type="scientific">Cirrhinus mrigala</name>
    <name type="common">Mrigala</name>
    <dbReference type="NCBI Taxonomy" id="683832"/>
    <lineage>
        <taxon>Eukaryota</taxon>
        <taxon>Metazoa</taxon>
        <taxon>Chordata</taxon>
        <taxon>Craniata</taxon>
        <taxon>Vertebrata</taxon>
        <taxon>Euteleostomi</taxon>
        <taxon>Actinopterygii</taxon>
        <taxon>Neopterygii</taxon>
        <taxon>Teleostei</taxon>
        <taxon>Ostariophysi</taxon>
        <taxon>Cypriniformes</taxon>
        <taxon>Cyprinidae</taxon>
        <taxon>Labeoninae</taxon>
        <taxon>Labeonini</taxon>
        <taxon>Cirrhinus</taxon>
    </lineage>
</organism>
<dbReference type="Proteomes" id="UP001529510">
    <property type="component" value="Unassembled WGS sequence"/>
</dbReference>
<name>A0ABD0NH07_CIRMR</name>
<protein>
    <submittedName>
        <fullName evidence="2">Uncharacterized protein</fullName>
    </submittedName>
</protein>
<evidence type="ECO:0000256" key="1">
    <source>
        <dbReference type="SAM" id="MobiDB-lite"/>
    </source>
</evidence>
<feature type="compositionally biased region" description="Basic and acidic residues" evidence="1">
    <location>
        <begin position="20"/>
        <end position="31"/>
    </location>
</feature>